<dbReference type="Gene3D" id="3.40.1280.10">
    <property type="match status" value="1"/>
</dbReference>
<dbReference type="HOGENOM" id="CLU_021322_3_2_6"/>
<dbReference type="KEGG" id="alt:ambt_03410"/>
<dbReference type="SUPFAM" id="SSF55315">
    <property type="entry name" value="L30e-like"/>
    <property type="match status" value="1"/>
</dbReference>
<reference evidence="5 6" key="1">
    <citation type="journal article" date="2011" name="J. Bacteriol.">
        <title>Complete genome sequence of the polycyclic aromatic hydrocarbon-degrading bacterium Alteromonas sp. strain SN2.</title>
        <authorList>
            <person name="Jin H.M."/>
            <person name="Jeong H."/>
            <person name="Moon E.J."/>
            <person name="Math R.K."/>
            <person name="Lee K."/>
            <person name="Kim H.J."/>
            <person name="Jeon C.O."/>
            <person name="Oh T.K."/>
            <person name="Kim J.F."/>
        </authorList>
    </citation>
    <scope>NUCLEOTIDE SEQUENCE [LARGE SCALE GENOMIC DNA]</scope>
    <source>
        <strain evidence="6">JCM 17741 / KACC 18427 / KCTC 11700BP / SN2</strain>
    </source>
</reference>
<dbReference type="EMBL" id="CP002339">
    <property type="protein sequence ID" value="AEF02234.1"/>
    <property type="molecule type" value="Genomic_DNA"/>
</dbReference>
<dbReference type="InterPro" id="IPR053888">
    <property type="entry name" value="MRM3-like_sub_bind"/>
</dbReference>
<feature type="domain" description="RNA 2-O ribose methyltransferase substrate binding" evidence="4">
    <location>
        <begin position="23"/>
        <end position="105"/>
    </location>
</feature>
<dbReference type="GO" id="GO:0006396">
    <property type="term" value="P:RNA processing"/>
    <property type="evidence" value="ECO:0007669"/>
    <property type="project" value="InterPro"/>
</dbReference>
<evidence type="ECO:0000256" key="1">
    <source>
        <dbReference type="ARBA" id="ARBA00007228"/>
    </source>
</evidence>
<dbReference type="GO" id="GO:0008173">
    <property type="term" value="F:RNA methyltransferase activity"/>
    <property type="evidence" value="ECO:0007669"/>
    <property type="project" value="InterPro"/>
</dbReference>
<organism evidence="5 6">
    <name type="scientific">Alteromonas naphthalenivorans</name>
    <dbReference type="NCBI Taxonomy" id="715451"/>
    <lineage>
        <taxon>Bacteria</taxon>
        <taxon>Pseudomonadati</taxon>
        <taxon>Pseudomonadota</taxon>
        <taxon>Gammaproteobacteria</taxon>
        <taxon>Alteromonadales</taxon>
        <taxon>Alteromonadaceae</taxon>
        <taxon>Alteromonas/Salinimonas group</taxon>
        <taxon>Alteromonas</taxon>
    </lineage>
</organism>
<dbReference type="GO" id="GO:0032259">
    <property type="term" value="P:methylation"/>
    <property type="evidence" value="ECO:0007669"/>
    <property type="project" value="UniProtKB-KW"/>
</dbReference>
<dbReference type="Gene3D" id="3.30.1330.30">
    <property type="match status" value="1"/>
</dbReference>
<dbReference type="GO" id="GO:0003723">
    <property type="term" value="F:RNA binding"/>
    <property type="evidence" value="ECO:0007669"/>
    <property type="project" value="InterPro"/>
</dbReference>
<keyword evidence="3" id="KW-0808">Transferase</keyword>
<dbReference type="InterPro" id="IPR001537">
    <property type="entry name" value="SpoU_MeTrfase"/>
</dbReference>
<proteinExistence type="inferred from homology"/>
<dbReference type="InterPro" id="IPR051259">
    <property type="entry name" value="rRNA_Methyltransferase"/>
</dbReference>
<dbReference type="PANTHER" id="PTHR43191:SF2">
    <property type="entry name" value="RRNA METHYLTRANSFERASE 3, MITOCHONDRIAL"/>
    <property type="match status" value="1"/>
</dbReference>
<name>F5ZBZ6_ALTNA</name>
<dbReference type="InterPro" id="IPR029064">
    <property type="entry name" value="Ribosomal_eL30-like_sf"/>
</dbReference>
<keyword evidence="2 5" id="KW-0489">Methyltransferase</keyword>
<dbReference type="eggNOG" id="COG0566">
    <property type="taxonomic scope" value="Bacteria"/>
</dbReference>
<evidence type="ECO:0000313" key="6">
    <source>
        <dbReference type="Proteomes" id="UP000000683"/>
    </source>
</evidence>
<dbReference type="GO" id="GO:0005737">
    <property type="term" value="C:cytoplasm"/>
    <property type="evidence" value="ECO:0007669"/>
    <property type="project" value="UniProtKB-ARBA"/>
</dbReference>
<evidence type="ECO:0000313" key="5">
    <source>
        <dbReference type="EMBL" id="AEF02234.1"/>
    </source>
</evidence>
<dbReference type="Pfam" id="PF00588">
    <property type="entry name" value="SpoU_methylase"/>
    <property type="match status" value="1"/>
</dbReference>
<dbReference type="SMART" id="SM00967">
    <property type="entry name" value="SpoU_sub_bind"/>
    <property type="match status" value="1"/>
</dbReference>
<dbReference type="PANTHER" id="PTHR43191">
    <property type="entry name" value="RRNA METHYLTRANSFERASE 3"/>
    <property type="match status" value="1"/>
</dbReference>
<dbReference type="InterPro" id="IPR029026">
    <property type="entry name" value="tRNA_m1G_MTases_N"/>
</dbReference>
<keyword evidence="6" id="KW-1185">Reference proteome</keyword>
<dbReference type="AlphaFoldDB" id="F5ZBZ6"/>
<accession>F5ZBZ6</accession>
<evidence type="ECO:0000259" key="4">
    <source>
        <dbReference type="SMART" id="SM00967"/>
    </source>
</evidence>
<dbReference type="Pfam" id="PF22435">
    <property type="entry name" value="MRM3-like_sub_bind"/>
    <property type="match status" value="1"/>
</dbReference>
<dbReference type="SUPFAM" id="SSF75217">
    <property type="entry name" value="alpha/beta knot"/>
    <property type="match status" value="1"/>
</dbReference>
<dbReference type="InterPro" id="IPR013123">
    <property type="entry name" value="SpoU_subst-bd"/>
</dbReference>
<evidence type="ECO:0000256" key="2">
    <source>
        <dbReference type="ARBA" id="ARBA00022603"/>
    </source>
</evidence>
<dbReference type="InterPro" id="IPR029028">
    <property type="entry name" value="Alpha/beta_knot_MTases"/>
</dbReference>
<sequence>MMKLDDVKKLHQKKYRGQFGFYLVEGEHLVLELVKAVRANAYSNASSAPSAESITLYITDDFEQKARALDSGFTLVNVTQKQMSQLSDTKTPQGIIACVPLPSSTAGATNTLEQVSDKHSNQGLGHKDKQRYVYLHEVQDPGNLGTILRTLAWFDNFSLLLSPNSVDPFNSKVVRSSMGAIFHVPIELDVSLDALQTRFSRFAYLDMAGEAVTAPSFSDFDCYLFGNEARGVPKAALSAFNAKAYTIAGSGKIDSLNLASAVNMCVYELSR</sequence>
<protein>
    <submittedName>
        <fullName evidence="5">rRNA methylase</fullName>
    </submittedName>
</protein>
<evidence type="ECO:0000256" key="3">
    <source>
        <dbReference type="ARBA" id="ARBA00022679"/>
    </source>
</evidence>
<gene>
    <name evidence="5" type="ordered locus">ambt_03410</name>
</gene>
<comment type="similarity">
    <text evidence="1">Belongs to the class IV-like SAM-binding methyltransferase superfamily. RNA methyltransferase TrmH family.</text>
</comment>
<dbReference type="Proteomes" id="UP000000683">
    <property type="component" value="Chromosome"/>
</dbReference>